<protein>
    <submittedName>
        <fullName evidence="2">Septum formation initiator family protein</fullName>
    </submittedName>
</protein>
<dbReference type="InterPro" id="IPR007060">
    <property type="entry name" value="FtsL/DivIC"/>
</dbReference>
<keyword evidence="3" id="KW-1185">Reference proteome</keyword>
<reference evidence="2 3" key="1">
    <citation type="journal article" date="2020" name="New Microbes New Infect">
        <title>Sellimonas caecigallum sp. nov., description and genome sequence of a new member of the Sellimonas genus isolated from the cecum of feral chicken.</title>
        <authorList>
            <person name="Wongkuna S."/>
            <person name="Ghimire S."/>
            <person name="Antony L."/>
            <person name="Chankhamhaengdecha S."/>
            <person name="Janvilisri T."/>
            <person name="Scaria J."/>
        </authorList>
    </citation>
    <scope>NUCLEOTIDE SEQUENCE [LARGE SCALE GENOMIC DNA]</scope>
    <source>
        <strain evidence="2 3">SW451</strain>
    </source>
</reference>
<dbReference type="Pfam" id="PF04977">
    <property type="entry name" value="DivIC"/>
    <property type="match status" value="1"/>
</dbReference>
<accession>A0ABS7L872</accession>
<comment type="caution">
    <text evidence="2">The sequence shown here is derived from an EMBL/GenBank/DDBJ whole genome shotgun (WGS) entry which is preliminary data.</text>
</comment>
<organism evidence="2 3">
    <name type="scientific">Sellimonas caecigallum</name>
    <dbReference type="NCBI Taxonomy" id="2592333"/>
    <lineage>
        <taxon>Bacteria</taxon>
        <taxon>Bacillati</taxon>
        <taxon>Bacillota</taxon>
        <taxon>Clostridia</taxon>
        <taxon>Lachnospirales</taxon>
        <taxon>Lachnospiraceae</taxon>
        <taxon>Sellimonas</taxon>
    </lineage>
</organism>
<proteinExistence type="predicted"/>
<dbReference type="Proteomes" id="UP000779049">
    <property type="component" value="Unassembled WGS sequence"/>
</dbReference>
<dbReference type="EMBL" id="VIRV01000013">
    <property type="protein sequence ID" value="MBY0759265.1"/>
    <property type="molecule type" value="Genomic_DNA"/>
</dbReference>
<evidence type="ECO:0000313" key="3">
    <source>
        <dbReference type="Proteomes" id="UP000779049"/>
    </source>
</evidence>
<name>A0ABS7L872_9FIRM</name>
<feature type="coiled-coil region" evidence="1">
    <location>
        <begin position="42"/>
        <end position="76"/>
    </location>
</feature>
<keyword evidence="1" id="KW-0175">Coiled coil</keyword>
<sequence>MAARRKKRQKNLRQPRITRYRSSMIFISCILLVLAGATAVHGVSLRSQMKEQSAQISKLEKEKKTEQEKAKEIEKYKEYVGTDEYVEDTARDKLGMAKENEILFKPEE</sequence>
<evidence type="ECO:0000313" key="2">
    <source>
        <dbReference type="EMBL" id="MBY0759265.1"/>
    </source>
</evidence>
<evidence type="ECO:0000256" key="1">
    <source>
        <dbReference type="SAM" id="Coils"/>
    </source>
</evidence>
<dbReference type="RefSeq" id="WP_087202890.1">
    <property type="nucleotide sequence ID" value="NZ_CP173660.1"/>
</dbReference>
<gene>
    <name evidence="2" type="ORF">FLB61_09245</name>
</gene>